<dbReference type="RefSeq" id="WP_206871362.1">
    <property type="nucleotide sequence ID" value="NZ_BMBA01000004.1"/>
</dbReference>
<protein>
    <submittedName>
        <fullName evidence="5">Chemotaxis protein</fullName>
    </submittedName>
</protein>
<keyword evidence="3" id="KW-1133">Transmembrane helix</keyword>
<feature type="transmembrane region" description="Helical" evidence="3">
    <location>
        <begin position="133"/>
        <end position="152"/>
    </location>
</feature>
<dbReference type="Proteomes" id="UP000663802">
    <property type="component" value="Unassembled WGS sequence"/>
</dbReference>
<feature type="domain" description="Methyl-accepting transducer" evidence="4">
    <location>
        <begin position="201"/>
        <end position="451"/>
    </location>
</feature>
<sequence length="486" mass="53379">MKNNNMLNHTIKVNKVIVTILWIFLIGSAYGVMRETTAIGVMRLVISVIGVFTSSIFVYKKVFPSATGLIIIISYIFPTLFTISNQYIAGMLSMIGLCVSALYLNKAYLLICGTVYNVVIVITQLISKSFEEWIFIVTLACIGVVAIILFYLCKWGKDLVENATEKENEAKELLNSLDDAVKVVHDSTVLLNEDILSCNESVGIVKKISDSMAVTVKEITNGVVEQSESINHIGQIINEADEKMSEINNLSNYLAGTSAETIKIVFEGSNKINNMDKHMGIINLAVGEAVRTVQELHNSMDDINNFLSSIVGISAQTNLLALNAAIEAARAGESGKGFAVVAGEVKKLAEQSSSTVKQIDKIINEIKGKTLLVLEKVNNGSIAVKEGQALTNDVNEGFEKIKLSFKNIDEYISDELKMTENIGSILKQIRQQSENIAMISEEHSAATEEMLATTEEQNSNIEDIYGVVKKISKSSTRLQELIEKDR</sequence>
<evidence type="ECO:0000313" key="6">
    <source>
        <dbReference type="Proteomes" id="UP000663802"/>
    </source>
</evidence>
<organism evidence="5 6">
    <name type="scientific">Clostridium zeae</name>
    <dbReference type="NCBI Taxonomy" id="2759022"/>
    <lineage>
        <taxon>Bacteria</taxon>
        <taxon>Bacillati</taxon>
        <taxon>Bacillota</taxon>
        <taxon>Clostridia</taxon>
        <taxon>Eubacteriales</taxon>
        <taxon>Clostridiaceae</taxon>
        <taxon>Clostridium</taxon>
    </lineage>
</organism>
<dbReference type="SUPFAM" id="SSF58104">
    <property type="entry name" value="Methyl-accepting chemotaxis protein (MCP) signaling domain"/>
    <property type="match status" value="1"/>
</dbReference>
<feature type="transmembrane region" description="Helical" evidence="3">
    <location>
        <begin position="108"/>
        <end position="126"/>
    </location>
</feature>
<keyword evidence="3" id="KW-0472">Membrane</keyword>
<name>A0ABQ1EEP1_9CLOT</name>
<proteinExistence type="predicted"/>
<dbReference type="EMBL" id="BMBA01000004">
    <property type="protein sequence ID" value="GFZ33119.1"/>
    <property type="molecule type" value="Genomic_DNA"/>
</dbReference>
<feature type="transmembrane region" description="Helical" evidence="3">
    <location>
        <begin position="66"/>
        <end position="88"/>
    </location>
</feature>
<dbReference type="Gene3D" id="1.10.287.950">
    <property type="entry name" value="Methyl-accepting chemotaxis protein"/>
    <property type="match status" value="1"/>
</dbReference>
<evidence type="ECO:0000256" key="3">
    <source>
        <dbReference type="SAM" id="Phobius"/>
    </source>
</evidence>
<dbReference type="PANTHER" id="PTHR32089">
    <property type="entry name" value="METHYL-ACCEPTING CHEMOTAXIS PROTEIN MCPB"/>
    <property type="match status" value="1"/>
</dbReference>
<keyword evidence="3" id="KW-0812">Transmembrane</keyword>
<evidence type="ECO:0000256" key="2">
    <source>
        <dbReference type="PROSITE-ProRule" id="PRU00284"/>
    </source>
</evidence>
<dbReference type="InterPro" id="IPR004089">
    <property type="entry name" value="MCPsignal_dom"/>
</dbReference>
<accession>A0ABQ1EEP1</accession>
<evidence type="ECO:0000313" key="5">
    <source>
        <dbReference type="EMBL" id="GFZ33119.1"/>
    </source>
</evidence>
<keyword evidence="1 2" id="KW-0807">Transducer</keyword>
<comment type="caution">
    <text evidence="5">The sequence shown here is derived from an EMBL/GenBank/DDBJ whole genome shotgun (WGS) entry which is preliminary data.</text>
</comment>
<keyword evidence="6" id="KW-1185">Reference proteome</keyword>
<evidence type="ECO:0000256" key="1">
    <source>
        <dbReference type="ARBA" id="ARBA00023224"/>
    </source>
</evidence>
<dbReference type="Pfam" id="PF00015">
    <property type="entry name" value="MCPsignal"/>
    <property type="match status" value="1"/>
</dbReference>
<evidence type="ECO:0000259" key="4">
    <source>
        <dbReference type="PROSITE" id="PS50111"/>
    </source>
</evidence>
<feature type="transmembrane region" description="Helical" evidence="3">
    <location>
        <begin position="12"/>
        <end position="32"/>
    </location>
</feature>
<feature type="transmembrane region" description="Helical" evidence="3">
    <location>
        <begin position="38"/>
        <end position="59"/>
    </location>
</feature>
<dbReference type="PROSITE" id="PS50111">
    <property type="entry name" value="CHEMOTAXIS_TRANSDUC_2"/>
    <property type="match status" value="1"/>
</dbReference>
<dbReference type="SMART" id="SM00283">
    <property type="entry name" value="MA"/>
    <property type="match status" value="1"/>
</dbReference>
<gene>
    <name evidence="5" type="ORF">CSC2_36450</name>
</gene>
<reference evidence="5 6" key="1">
    <citation type="journal article" date="2021" name="Int. J. Syst. Evol. Microbiol.">
        <title>Clostridium zeae sp. nov., isolated from corn silage.</title>
        <authorList>
            <person name="Kobayashi H."/>
            <person name="Tanizawa Y."/>
            <person name="Yagura M."/>
            <person name="Sakamoto M."/>
            <person name="Ohkuma M."/>
            <person name="Tohno M."/>
        </authorList>
    </citation>
    <scope>NUCLEOTIDE SEQUENCE [LARGE SCALE GENOMIC DNA]</scope>
    <source>
        <strain evidence="5 6">CSC2</strain>
    </source>
</reference>
<dbReference type="PANTHER" id="PTHR32089:SF112">
    <property type="entry name" value="LYSOZYME-LIKE PROTEIN-RELATED"/>
    <property type="match status" value="1"/>
</dbReference>